<evidence type="ECO:0000256" key="5">
    <source>
        <dbReference type="SAM" id="Phobius"/>
    </source>
</evidence>
<keyword evidence="3 5" id="KW-1133">Transmembrane helix</keyword>
<protein>
    <submittedName>
        <fullName evidence="7">ERG3, C-5 sterol desaturase</fullName>
    </submittedName>
</protein>
<dbReference type="AlphaFoldDB" id="A0A6A6PXM2"/>
<dbReference type="Proteomes" id="UP000799767">
    <property type="component" value="Unassembled WGS sequence"/>
</dbReference>
<feature type="transmembrane region" description="Helical" evidence="5">
    <location>
        <begin position="97"/>
        <end position="120"/>
    </location>
</feature>
<evidence type="ECO:0000259" key="6">
    <source>
        <dbReference type="Pfam" id="PF04116"/>
    </source>
</evidence>
<evidence type="ECO:0000256" key="2">
    <source>
        <dbReference type="ARBA" id="ARBA00022692"/>
    </source>
</evidence>
<dbReference type="Pfam" id="PF04116">
    <property type="entry name" value="FA_hydroxylase"/>
    <property type="match status" value="1"/>
</dbReference>
<dbReference type="InterPro" id="IPR006694">
    <property type="entry name" value="Fatty_acid_hydroxylase"/>
</dbReference>
<dbReference type="GO" id="GO:0016491">
    <property type="term" value="F:oxidoreductase activity"/>
    <property type="evidence" value="ECO:0007669"/>
    <property type="project" value="InterPro"/>
</dbReference>
<dbReference type="GO" id="GO:0005506">
    <property type="term" value="F:iron ion binding"/>
    <property type="evidence" value="ECO:0007669"/>
    <property type="project" value="InterPro"/>
</dbReference>
<keyword evidence="4 5" id="KW-0472">Membrane</keyword>
<sequence>MDVILEVFDTFLSDWVYATLLPRSPSLSAFDPTSTLSASLKGSHAGWNASSAAGVGDVSGSTWQFSPASEYFSVQPSKYAYMSRWDRDNLYRQCATLYIITALFGIVVYFLFATLSYCFVFDKTTFQHPKYLRNQIKMEIRQTVGSIPWMAVCTFPFFVGEVRGHSFIYDNISDISHPILSIFGRSWNFLQFPVFILFTDCLIYWIHRGLHHPILYRRLHKPHHKWIMPTPYASHAFHPLDGFSQSVPYHLFPFILPLQKFAYIGLFIFIQIWTVMIHDGEYVANSPVINGAACHTMHHLYFNYNYGQFTTLWDRLGGSYRKPNAELFQKESKTSKEEWQRQTKEMEKMVVEVEGEDDRTYLPEAKKVQ</sequence>
<evidence type="ECO:0000256" key="3">
    <source>
        <dbReference type="ARBA" id="ARBA00022989"/>
    </source>
</evidence>
<name>A0A6A6PXM2_9PEZI</name>
<accession>A0A6A6PXM2</accession>
<evidence type="ECO:0000256" key="4">
    <source>
        <dbReference type="ARBA" id="ARBA00023136"/>
    </source>
</evidence>
<dbReference type="OrthoDB" id="6354873at2759"/>
<organism evidence="7 8">
    <name type="scientific">Neohortaea acidophila</name>
    <dbReference type="NCBI Taxonomy" id="245834"/>
    <lineage>
        <taxon>Eukaryota</taxon>
        <taxon>Fungi</taxon>
        <taxon>Dikarya</taxon>
        <taxon>Ascomycota</taxon>
        <taxon>Pezizomycotina</taxon>
        <taxon>Dothideomycetes</taxon>
        <taxon>Dothideomycetidae</taxon>
        <taxon>Mycosphaerellales</taxon>
        <taxon>Teratosphaeriaceae</taxon>
        <taxon>Neohortaea</taxon>
    </lineage>
</organism>
<evidence type="ECO:0000256" key="1">
    <source>
        <dbReference type="ARBA" id="ARBA00004370"/>
    </source>
</evidence>
<evidence type="ECO:0000313" key="7">
    <source>
        <dbReference type="EMBL" id="KAF2484484.1"/>
    </source>
</evidence>
<dbReference type="GeneID" id="54477993"/>
<feature type="transmembrane region" description="Helical" evidence="5">
    <location>
        <begin position="189"/>
        <end position="207"/>
    </location>
</feature>
<proteinExistence type="predicted"/>
<reference evidence="7" key="1">
    <citation type="journal article" date="2020" name="Stud. Mycol.">
        <title>101 Dothideomycetes genomes: a test case for predicting lifestyles and emergence of pathogens.</title>
        <authorList>
            <person name="Haridas S."/>
            <person name="Albert R."/>
            <person name="Binder M."/>
            <person name="Bloem J."/>
            <person name="Labutti K."/>
            <person name="Salamov A."/>
            <person name="Andreopoulos B."/>
            <person name="Baker S."/>
            <person name="Barry K."/>
            <person name="Bills G."/>
            <person name="Bluhm B."/>
            <person name="Cannon C."/>
            <person name="Castanera R."/>
            <person name="Culley D."/>
            <person name="Daum C."/>
            <person name="Ezra D."/>
            <person name="Gonzalez J."/>
            <person name="Henrissat B."/>
            <person name="Kuo A."/>
            <person name="Liang C."/>
            <person name="Lipzen A."/>
            <person name="Lutzoni F."/>
            <person name="Magnuson J."/>
            <person name="Mondo S."/>
            <person name="Nolan M."/>
            <person name="Ohm R."/>
            <person name="Pangilinan J."/>
            <person name="Park H.-J."/>
            <person name="Ramirez L."/>
            <person name="Alfaro M."/>
            <person name="Sun H."/>
            <person name="Tritt A."/>
            <person name="Yoshinaga Y."/>
            <person name="Zwiers L.-H."/>
            <person name="Turgeon B."/>
            <person name="Goodwin S."/>
            <person name="Spatafora J."/>
            <person name="Crous P."/>
            <person name="Grigoriev I."/>
        </authorList>
    </citation>
    <scope>NUCLEOTIDE SEQUENCE</scope>
    <source>
        <strain evidence="7">CBS 113389</strain>
    </source>
</reference>
<dbReference type="PANTHER" id="PTHR11863">
    <property type="entry name" value="STEROL DESATURASE"/>
    <property type="match status" value="1"/>
</dbReference>
<feature type="domain" description="Fatty acid hydroxylase" evidence="6">
    <location>
        <begin position="193"/>
        <end position="318"/>
    </location>
</feature>
<dbReference type="EMBL" id="MU001634">
    <property type="protein sequence ID" value="KAF2484484.1"/>
    <property type="molecule type" value="Genomic_DNA"/>
</dbReference>
<keyword evidence="8" id="KW-1185">Reference proteome</keyword>
<dbReference type="InterPro" id="IPR050307">
    <property type="entry name" value="Sterol_Desaturase_Related"/>
</dbReference>
<dbReference type="GO" id="GO:0008610">
    <property type="term" value="P:lipid biosynthetic process"/>
    <property type="evidence" value="ECO:0007669"/>
    <property type="project" value="InterPro"/>
</dbReference>
<dbReference type="RefSeq" id="XP_033591053.1">
    <property type="nucleotide sequence ID" value="XM_033736991.1"/>
</dbReference>
<dbReference type="GO" id="GO:0016020">
    <property type="term" value="C:membrane"/>
    <property type="evidence" value="ECO:0007669"/>
    <property type="project" value="UniProtKB-SubCell"/>
</dbReference>
<evidence type="ECO:0000313" key="8">
    <source>
        <dbReference type="Proteomes" id="UP000799767"/>
    </source>
</evidence>
<keyword evidence="2 5" id="KW-0812">Transmembrane</keyword>
<gene>
    <name evidence="7" type="ORF">BDY17DRAFT_323330</name>
</gene>
<feature type="transmembrane region" description="Helical" evidence="5">
    <location>
        <begin position="261"/>
        <end position="278"/>
    </location>
</feature>
<comment type="subcellular location">
    <subcellularLocation>
        <location evidence="1">Membrane</location>
    </subcellularLocation>
</comment>